<sequence length="312" mass="33429">MLRHVIAPARFFSQVPNDLVRHPRLSANAVRLLIWQLSLPDGAASQPLSVTGERAGIKNAAFTRAKRELAAEGYLHEWRSQGEGGRWATRQLVSNVPLTAGDALRVRDGGQPIGSDAPEHPAPTPRKPAVGEPTPRSVGRPHKKTGENTSHPPHPLAERGARALAAVSHAERRLRLSGRDVARLAPLAAEWLLRGATSADLREALTHGLPERVHSPAGIARDRLLRKMPDPVAVTPSAPPPRPLRLCTGGCGRMMRPVSDETRCRDCRTHTAATPDGAVAATLRGVAAVRESLRGRHALPPHPSSGTVTAGY</sequence>
<protein>
    <recommendedName>
        <fullName evidence="4">Helix-turn-helix domain-containing protein</fullName>
    </recommendedName>
</protein>
<dbReference type="RefSeq" id="WP_087926337.1">
    <property type="nucleotide sequence ID" value="NZ_CP021744.1"/>
</dbReference>
<evidence type="ECO:0000256" key="1">
    <source>
        <dbReference type="SAM" id="MobiDB-lite"/>
    </source>
</evidence>
<evidence type="ECO:0008006" key="4">
    <source>
        <dbReference type="Google" id="ProtNLM"/>
    </source>
</evidence>
<name>A0A1Z2L0Y9_9ACTN</name>
<reference evidence="2 3" key="1">
    <citation type="submission" date="2017-06" db="EMBL/GenBank/DDBJ databases">
        <title>Streptomyces albireticuli Genome sequencing and assembly.</title>
        <authorList>
            <person name="Wang Y."/>
            <person name="Du B."/>
            <person name="Ding Y."/>
            <person name="Liu H."/>
            <person name="Hou Q."/>
            <person name="Liu K."/>
            <person name="Yao L."/>
            <person name="Wang C."/>
        </authorList>
    </citation>
    <scope>NUCLEOTIDE SEQUENCE [LARGE SCALE GENOMIC DNA]</scope>
    <source>
        <strain evidence="2 3">MDJK11</strain>
    </source>
</reference>
<organism evidence="2 3">
    <name type="scientific">Streptomyces albireticuli</name>
    <dbReference type="NCBI Taxonomy" id="1940"/>
    <lineage>
        <taxon>Bacteria</taxon>
        <taxon>Bacillati</taxon>
        <taxon>Actinomycetota</taxon>
        <taxon>Actinomycetes</taxon>
        <taxon>Kitasatosporales</taxon>
        <taxon>Streptomycetaceae</taxon>
        <taxon>Streptomyces</taxon>
    </lineage>
</organism>
<feature type="region of interest" description="Disordered" evidence="1">
    <location>
        <begin position="101"/>
        <end position="160"/>
    </location>
</feature>
<dbReference type="Proteomes" id="UP000195755">
    <property type="component" value="Chromosome"/>
</dbReference>
<evidence type="ECO:0000313" key="3">
    <source>
        <dbReference type="Proteomes" id="UP000195755"/>
    </source>
</evidence>
<proteinExistence type="predicted"/>
<dbReference type="EMBL" id="CP021744">
    <property type="protein sequence ID" value="ARZ67963.1"/>
    <property type="molecule type" value="Genomic_DNA"/>
</dbReference>
<gene>
    <name evidence="2" type="ORF">SMD11_2312</name>
</gene>
<accession>A0A1Z2L0Y9</accession>
<dbReference type="OrthoDB" id="3871158at2"/>
<evidence type="ECO:0000313" key="2">
    <source>
        <dbReference type="EMBL" id="ARZ67963.1"/>
    </source>
</evidence>
<dbReference type="KEGG" id="salj:SMD11_2312"/>
<dbReference type="AlphaFoldDB" id="A0A1Z2L0Y9"/>